<evidence type="ECO:0000313" key="2">
    <source>
        <dbReference type="Proteomes" id="UP001589609"/>
    </source>
</evidence>
<dbReference type="Proteomes" id="UP001589609">
    <property type="component" value="Unassembled WGS sequence"/>
</dbReference>
<protein>
    <submittedName>
        <fullName evidence="1">Uncharacterized protein</fullName>
    </submittedName>
</protein>
<reference evidence="1 2" key="1">
    <citation type="submission" date="2024-09" db="EMBL/GenBank/DDBJ databases">
        <authorList>
            <person name="Sun Q."/>
            <person name="Mori K."/>
        </authorList>
    </citation>
    <scope>NUCLEOTIDE SEQUENCE [LARGE SCALE GENOMIC DNA]</scope>
    <source>
        <strain evidence="1 2">JCM 11201</strain>
    </source>
</reference>
<comment type="caution">
    <text evidence="1">The sequence shown here is derived from an EMBL/GenBank/DDBJ whole genome shotgun (WGS) entry which is preliminary data.</text>
</comment>
<dbReference type="RefSeq" id="WP_379949926.1">
    <property type="nucleotide sequence ID" value="NZ_JBHMAF010000077.1"/>
</dbReference>
<gene>
    <name evidence="1" type="ORF">ACFFMS_14330</name>
</gene>
<name>A0ABV5WGQ0_9BACI</name>
<keyword evidence="2" id="KW-1185">Reference proteome</keyword>
<organism evidence="1 2">
    <name type="scientific">Ectobacillus funiculus</name>
    <dbReference type="NCBI Taxonomy" id="137993"/>
    <lineage>
        <taxon>Bacteria</taxon>
        <taxon>Bacillati</taxon>
        <taxon>Bacillota</taxon>
        <taxon>Bacilli</taxon>
        <taxon>Bacillales</taxon>
        <taxon>Bacillaceae</taxon>
        <taxon>Ectobacillus</taxon>
    </lineage>
</organism>
<sequence length="87" mass="10556">MHELDDYYRETIQLQMVENLHRIEQELKVQKSEYRNAVRDLHVLMEEQKRVHHHVVRDFHHAGLAEKTPQPEGSAVQRFKQNFRARV</sequence>
<proteinExistence type="predicted"/>
<evidence type="ECO:0000313" key="1">
    <source>
        <dbReference type="EMBL" id="MFB9759598.1"/>
    </source>
</evidence>
<dbReference type="EMBL" id="JBHMAF010000077">
    <property type="protein sequence ID" value="MFB9759598.1"/>
    <property type="molecule type" value="Genomic_DNA"/>
</dbReference>
<accession>A0ABV5WGQ0</accession>